<gene>
    <name evidence="3" type="ORF">EVAR_65544_1</name>
</gene>
<dbReference type="STRING" id="151549.A0A4C1ZND7"/>
<dbReference type="EMBL" id="BGZK01001908">
    <property type="protein sequence ID" value="GBP88137.1"/>
    <property type="molecule type" value="Genomic_DNA"/>
</dbReference>
<dbReference type="PANTHER" id="PTHR46599">
    <property type="entry name" value="PIGGYBAC TRANSPOSABLE ELEMENT-DERIVED PROTEIN 4"/>
    <property type="match status" value="1"/>
</dbReference>
<accession>A0A4C1ZND7</accession>
<name>A0A4C1ZND7_EUMVA</name>
<dbReference type="InterPro" id="IPR029526">
    <property type="entry name" value="PGBD"/>
</dbReference>
<feature type="transmembrane region" description="Helical" evidence="1">
    <location>
        <begin position="50"/>
        <end position="70"/>
    </location>
</feature>
<keyword evidence="1" id="KW-0812">Transmembrane</keyword>
<evidence type="ECO:0000256" key="1">
    <source>
        <dbReference type="SAM" id="Phobius"/>
    </source>
</evidence>
<evidence type="ECO:0000313" key="3">
    <source>
        <dbReference type="EMBL" id="GBP88137.1"/>
    </source>
</evidence>
<evidence type="ECO:0000313" key="4">
    <source>
        <dbReference type="Proteomes" id="UP000299102"/>
    </source>
</evidence>
<keyword evidence="1" id="KW-1133">Transmembrane helix</keyword>
<sequence length="117" mass="13572">MLSTMHFKPDEDIAVNLPEIISFYNQTKGGVDTFDQLCHTYSVSRKTRRWSLCVFYGILNIVGINSMILLHSSDATNKQVFKNRRTYLKTLAFDLIKPHLEEISIPNFANVPTNKYW</sequence>
<feature type="domain" description="PiggyBac transposable element-derived protein" evidence="2">
    <location>
        <begin position="12"/>
        <end position="67"/>
    </location>
</feature>
<reference evidence="3 4" key="1">
    <citation type="journal article" date="2019" name="Commun. Biol.">
        <title>The bagworm genome reveals a unique fibroin gene that provides high tensile strength.</title>
        <authorList>
            <person name="Kono N."/>
            <person name="Nakamura H."/>
            <person name="Ohtoshi R."/>
            <person name="Tomita M."/>
            <person name="Numata K."/>
            <person name="Arakawa K."/>
        </authorList>
    </citation>
    <scope>NUCLEOTIDE SEQUENCE [LARGE SCALE GENOMIC DNA]</scope>
</reference>
<evidence type="ECO:0000259" key="2">
    <source>
        <dbReference type="Pfam" id="PF13843"/>
    </source>
</evidence>
<dbReference type="Proteomes" id="UP000299102">
    <property type="component" value="Unassembled WGS sequence"/>
</dbReference>
<dbReference type="Pfam" id="PF13843">
    <property type="entry name" value="DDE_Tnp_1_7"/>
    <property type="match status" value="1"/>
</dbReference>
<organism evidence="3 4">
    <name type="scientific">Eumeta variegata</name>
    <name type="common">Bagworm moth</name>
    <name type="synonym">Eumeta japonica</name>
    <dbReference type="NCBI Taxonomy" id="151549"/>
    <lineage>
        <taxon>Eukaryota</taxon>
        <taxon>Metazoa</taxon>
        <taxon>Ecdysozoa</taxon>
        <taxon>Arthropoda</taxon>
        <taxon>Hexapoda</taxon>
        <taxon>Insecta</taxon>
        <taxon>Pterygota</taxon>
        <taxon>Neoptera</taxon>
        <taxon>Endopterygota</taxon>
        <taxon>Lepidoptera</taxon>
        <taxon>Glossata</taxon>
        <taxon>Ditrysia</taxon>
        <taxon>Tineoidea</taxon>
        <taxon>Psychidae</taxon>
        <taxon>Oiketicinae</taxon>
        <taxon>Eumeta</taxon>
    </lineage>
</organism>
<protein>
    <recommendedName>
        <fullName evidence="2">PiggyBac transposable element-derived protein domain-containing protein</fullName>
    </recommendedName>
</protein>
<comment type="caution">
    <text evidence="3">The sequence shown here is derived from an EMBL/GenBank/DDBJ whole genome shotgun (WGS) entry which is preliminary data.</text>
</comment>
<keyword evidence="4" id="KW-1185">Reference proteome</keyword>
<dbReference type="AlphaFoldDB" id="A0A4C1ZND7"/>
<keyword evidence="1" id="KW-0472">Membrane</keyword>
<dbReference type="OrthoDB" id="8191541at2759"/>
<dbReference type="PANTHER" id="PTHR46599:SF6">
    <property type="entry name" value="DUAL SPECIFICITY PHOSPHATASE 26"/>
    <property type="match status" value="1"/>
</dbReference>
<proteinExistence type="predicted"/>